<name>A0A6C0HHJ0_9ZZZZ</name>
<dbReference type="AlphaFoldDB" id="A0A6C0HHJ0"/>
<protein>
    <submittedName>
        <fullName evidence="1">Uncharacterized protein</fullName>
    </submittedName>
</protein>
<evidence type="ECO:0000313" key="1">
    <source>
        <dbReference type="EMBL" id="QHT79877.1"/>
    </source>
</evidence>
<accession>A0A6C0HHJ0</accession>
<reference evidence="1" key="1">
    <citation type="journal article" date="2020" name="Nature">
        <title>Giant virus diversity and host interactions through global metagenomics.</title>
        <authorList>
            <person name="Schulz F."/>
            <person name="Roux S."/>
            <person name="Paez-Espino D."/>
            <person name="Jungbluth S."/>
            <person name="Walsh D.A."/>
            <person name="Denef V.J."/>
            <person name="McMahon K.D."/>
            <person name="Konstantinidis K.T."/>
            <person name="Eloe-Fadrosh E.A."/>
            <person name="Kyrpides N.C."/>
            <person name="Woyke T."/>
        </authorList>
    </citation>
    <scope>NUCLEOTIDE SEQUENCE</scope>
    <source>
        <strain evidence="1">GVMAG-M-3300023184-105</strain>
    </source>
</reference>
<sequence length="537" mass="61940">MTTLSNICQSPCEPQNTKEFDMDVCGYVNAERKSNSPLEDVYSEQIANAQEAIRLAKKINPDIKSKIEIITYIQDDTLVCVKVRDMASGFTGIQNMQSREMFKLFHHSSRESTGFSEYGIGGKLKNMILARKITYKTKTNSGPNEMSIWDVDKSIEKNSITDAIEYSRENVEFQLDDGYYTGTELICENITEPYRTQEIAESIIDVSYNPDEETPAEYQFRVDGLYKRLCKKYIKIDEMCPIYFIVYKDGELIANKQIIPSTDLADYRETVVLHIYESMSTKKLRVLYEKDDTWHESEPSNGKDVFRKDASILKPDKIASIQSNYIFRSNITIICSTDNRNINSKMGYDTHRIVDGGGTIKTNPEKLRLKWSKWSSHRTRYAAFRGAILYDRNSDIYLNSDKAKTTSDDRPFHDLIRWNILHITDKYFAKMKTENGFYDTDVPKKRKTSEPPVSLAQYNPPVSSPMLSYNLDQYDTREKLIELLCILHKKPGDKQLADTFNRLASSDTVLKCAIVELHANSCELRSPEYSRYPNAKR</sequence>
<dbReference type="EMBL" id="MN739956">
    <property type="protein sequence ID" value="QHT79877.1"/>
    <property type="molecule type" value="Genomic_DNA"/>
</dbReference>
<organism evidence="1">
    <name type="scientific">viral metagenome</name>
    <dbReference type="NCBI Taxonomy" id="1070528"/>
    <lineage>
        <taxon>unclassified sequences</taxon>
        <taxon>metagenomes</taxon>
        <taxon>organismal metagenomes</taxon>
    </lineage>
</organism>
<proteinExistence type="predicted"/>